<feature type="domain" description="Abortive phage infection protein C-terminal" evidence="2">
    <location>
        <begin position="239"/>
        <end position="550"/>
    </location>
</feature>
<protein>
    <submittedName>
        <fullName evidence="3">Abortive phage infection</fullName>
    </submittedName>
</protein>
<keyword evidence="1" id="KW-0175">Coiled coil</keyword>
<reference evidence="3 4" key="1">
    <citation type="journal article" date="2014" name="Genome Announc.">
        <title>Genome Sequence of Bacillus simplex Strain P558, Isolated from a Human Fecal Sample.</title>
        <authorList>
            <person name="Croce O."/>
            <person name="Hugon P."/>
            <person name="Lagier J.C."/>
            <person name="Bibi F."/>
            <person name="Robert C."/>
            <person name="Azhar E.I."/>
            <person name="Raoult D."/>
            <person name="Fournier P.E."/>
        </authorList>
    </citation>
    <scope>NUCLEOTIDE SEQUENCE [LARGE SCALE GENOMIC DNA]</scope>
    <source>
        <strain evidence="3 4">P558</strain>
    </source>
</reference>
<evidence type="ECO:0000259" key="2">
    <source>
        <dbReference type="Pfam" id="PF10592"/>
    </source>
</evidence>
<dbReference type="RefSeq" id="WP_072274013.1">
    <property type="nucleotide sequence ID" value="NZ_CCXW01000004.1"/>
</dbReference>
<evidence type="ECO:0000313" key="3">
    <source>
        <dbReference type="EMBL" id="CEG25022.1"/>
    </source>
</evidence>
<dbReference type="Proteomes" id="UP000182110">
    <property type="component" value="Unassembled WGS sequence"/>
</dbReference>
<gene>
    <name evidence="3" type="ORF">BN1180_05867</name>
</gene>
<name>A0AAN2TQA2_9BACI</name>
<dbReference type="AlphaFoldDB" id="A0AAN2TQA2"/>
<dbReference type="InterPro" id="IPR018891">
    <property type="entry name" value="AIPR_C"/>
</dbReference>
<sequence>MFVTIAKSKMKTKKVERELTKQIQQSIQEYISEKSDVNDKVSIGNSFCEWILYNVFELREDEVIDATEISGKFDNGIDAVFEYHGELCILQSKYNSAHNIDSMTRFISDCQRIVKDPPLTNRGIVEEFCKNVRENYQNKETINCFYITNNDISEWEDIQIKTPLKNLNEGFNNLKFNFYDLSNIQDEIEIKQGMLPKHFRNKEITLRIGKNFEEFGAFITTIKLRDFAEFVDKGGNFLFHSNIRNHLKSTKINQGIKTTLKEEPTNFWYYNNGVTIVCDKYSELGGNLRLTAPQIVNGCQTAKTVAEYFKNKTTKELDEINQEGHLLVRIIRTKNSSEEKEKKELRDNITRYTNSQNAVKGLDFYALDTFQRGLQKIFKTKYGYYYEIQRGSFIAEPASVQKSFSGSIDYNYLLEPVKGSKKFVFPAKEVIQSFTAAIKQMPHIAYGRANELTPLGGHWDKIINEDTKKIPLEHFLFPYLVLKYAKEELKYKTGPDDFRKNSAFLFVSTYYLFLVMVINRIDQKTYEKPEEIDAEIYKKIFKNEMLNKELLKTNHKILRSFFRESVIEEEVGDNLRGFLQNKVHKDKHWKVLLRKIDQMIDDLEYEDIYKTLKELI</sequence>
<dbReference type="EMBL" id="CCXW01000004">
    <property type="protein sequence ID" value="CEG25022.1"/>
    <property type="molecule type" value="Genomic_DNA"/>
</dbReference>
<accession>A0AAN2TQA2</accession>
<evidence type="ECO:0000256" key="1">
    <source>
        <dbReference type="SAM" id="Coils"/>
    </source>
</evidence>
<organism evidence="3 4">
    <name type="scientific">Peribacillus simplex</name>
    <dbReference type="NCBI Taxonomy" id="1478"/>
    <lineage>
        <taxon>Bacteria</taxon>
        <taxon>Bacillati</taxon>
        <taxon>Bacillota</taxon>
        <taxon>Bacilli</taxon>
        <taxon>Bacillales</taxon>
        <taxon>Bacillaceae</taxon>
        <taxon>Peribacillus</taxon>
    </lineage>
</organism>
<dbReference type="Pfam" id="PF10592">
    <property type="entry name" value="AIPR"/>
    <property type="match status" value="1"/>
</dbReference>
<feature type="coiled-coil region" evidence="1">
    <location>
        <begin position="328"/>
        <end position="355"/>
    </location>
</feature>
<comment type="caution">
    <text evidence="3">The sequence shown here is derived from an EMBL/GenBank/DDBJ whole genome shotgun (WGS) entry which is preliminary data.</text>
</comment>
<proteinExistence type="predicted"/>
<keyword evidence="4" id="KW-1185">Reference proteome</keyword>
<evidence type="ECO:0000313" key="4">
    <source>
        <dbReference type="Proteomes" id="UP000182110"/>
    </source>
</evidence>